<dbReference type="PRINTS" id="PR00008">
    <property type="entry name" value="DAGPEDOMAIN"/>
</dbReference>
<dbReference type="Gene3D" id="1.10.10.60">
    <property type="entry name" value="Homeodomain-like"/>
    <property type="match status" value="1"/>
</dbReference>
<dbReference type="InterPro" id="IPR046349">
    <property type="entry name" value="C1-like_sf"/>
</dbReference>
<evidence type="ECO:0000256" key="4">
    <source>
        <dbReference type="ARBA" id="ARBA00023125"/>
    </source>
</evidence>
<dbReference type="InterPro" id="IPR020454">
    <property type="entry name" value="DAG/PE-bd"/>
</dbReference>
<dbReference type="SMART" id="SM00109">
    <property type="entry name" value="C1"/>
    <property type="match status" value="1"/>
</dbReference>
<keyword evidence="2" id="KW-0479">Metal-binding</keyword>
<evidence type="ECO:0000256" key="1">
    <source>
        <dbReference type="ARBA" id="ARBA00004123"/>
    </source>
</evidence>
<dbReference type="Proteomes" id="UP000887013">
    <property type="component" value="Unassembled WGS sequence"/>
</dbReference>
<evidence type="ECO:0000256" key="5">
    <source>
        <dbReference type="SAM" id="MobiDB-lite"/>
    </source>
</evidence>
<keyword evidence="9" id="KW-1185">Reference proteome</keyword>
<dbReference type="PROSITE" id="PS50081">
    <property type="entry name" value="ZF_DAG_PE_2"/>
    <property type="match status" value="1"/>
</dbReference>
<dbReference type="Pfam" id="PF03221">
    <property type="entry name" value="HTH_Tnp_Tc5"/>
    <property type="match status" value="1"/>
</dbReference>
<keyword evidence="3" id="KW-0862">Zinc</keyword>
<feature type="domain" description="HTH CENPB-type" evidence="7">
    <location>
        <begin position="91"/>
        <end position="162"/>
    </location>
</feature>
<dbReference type="Pfam" id="PF00130">
    <property type="entry name" value="C1_1"/>
    <property type="match status" value="1"/>
</dbReference>
<feature type="domain" description="Phorbol-ester/DAG-type" evidence="6">
    <location>
        <begin position="32"/>
        <end position="82"/>
    </location>
</feature>
<dbReference type="GO" id="GO:0004674">
    <property type="term" value="F:protein serine/threonine kinase activity"/>
    <property type="evidence" value="ECO:0007669"/>
    <property type="project" value="UniProtKB-KW"/>
</dbReference>
<dbReference type="GO" id="GO:0016020">
    <property type="term" value="C:membrane"/>
    <property type="evidence" value="ECO:0007669"/>
    <property type="project" value="UniProtKB-SubCell"/>
</dbReference>
<protein>
    <submittedName>
        <fullName evidence="8">Diacylglycerol kinase theta</fullName>
    </submittedName>
</protein>
<dbReference type="PROSITE" id="PS00479">
    <property type="entry name" value="ZF_DAG_PE_1"/>
    <property type="match status" value="1"/>
</dbReference>
<dbReference type="PROSITE" id="PS51253">
    <property type="entry name" value="HTH_CENPB"/>
    <property type="match status" value="1"/>
</dbReference>
<dbReference type="FunFam" id="3.30.60.20:FF:000058">
    <property type="entry name" value="Diacylglycerol kinase"/>
    <property type="match status" value="1"/>
</dbReference>
<gene>
    <name evidence="8" type="primary">Dgkq_1</name>
    <name evidence="8" type="ORF">NPIL_38771</name>
</gene>
<dbReference type="SUPFAM" id="SSF46689">
    <property type="entry name" value="Homeodomain-like"/>
    <property type="match status" value="1"/>
</dbReference>
<dbReference type="InterPro" id="IPR009057">
    <property type="entry name" value="Homeodomain-like_sf"/>
</dbReference>
<comment type="caution">
    <text evidence="8">The sequence shown here is derived from an EMBL/GenBank/DDBJ whole genome shotgun (WGS) entry which is preliminary data.</text>
</comment>
<dbReference type="AlphaFoldDB" id="A0A8X6PB77"/>
<evidence type="ECO:0000256" key="3">
    <source>
        <dbReference type="ARBA" id="ARBA00022833"/>
    </source>
</evidence>
<evidence type="ECO:0000259" key="7">
    <source>
        <dbReference type="PROSITE" id="PS51253"/>
    </source>
</evidence>
<feature type="region of interest" description="Disordered" evidence="5">
    <location>
        <begin position="1"/>
        <end position="24"/>
    </location>
</feature>
<comment type="subcellular location">
    <subcellularLocation>
        <location evidence="1">Nucleus</location>
    </subcellularLocation>
</comment>
<name>A0A8X6PB77_NEPPI</name>
<evidence type="ECO:0000313" key="8">
    <source>
        <dbReference type="EMBL" id="GFT58753.1"/>
    </source>
</evidence>
<keyword evidence="8" id="KW-0808">Transferase</keyword>
<dbReference type="GO" id="GO:0008270">
    <property type="term" value="F:zinc ion binding"/>
    <property type="evidence" value="ECO:0007669"/>
    <property type="project" value="UniProtKB-KW"/>
</dbReference>
<dbReference type="OrthoDB" id="242257at2759"/>
<dbReference type="SMART" id="SM00674">
    <property type="entry name" value="CENPB"/>
    <property type="match status" value="1"/>
</dbReference>
<evidence type="ECO:0000259" key="6">
    <source>
        <dbReference type="PROSITE" id="PS50081"/>
    </source>
</evidence>
<dbReference type="PANTHER" id="PTHR22968">
    <property type="entry name" value="PROTEIN KINASE C, MU"/>
    <property type="match status" value="1"/>
</dbReference>
<dbReference type="GO" id="GO:0003677">
    <property type="term" value="F:DNA binding"/>
    <property type="evidence" value="ECO:0007669"/>
    <property type="project" value="UniProtKB-KW"/>
</dbReference>
<dbReference type="InterPro" id="IPR002219">
    <property type="entry name" value="PKC_DAG/PE"/>
</dbReference>
<keyword evidence="4" id="KW-0238">DNA-binding</keyword>
<evidence type="ECO:0000256" key="2">
    <source>
        <dbReference type="ARBA" id="ARBA00022723"/>
    </source>
</evidence>
<dbReference type="GO" id="GO:0005634">
    <property type="term" value="C:nucleus"/>
    <property type="evidence" value="ECO:0007669"/>
    <property type="project" value="UniProtKB-SubCell"/>
</dbReference>
<dbReference type="InterPro" id="IPR006600">
    <property type="entry name" value="HTH_CenpB_DNA-bd_dom"/>
</dbReference>
<dbReference type="GO" id="GO:0007200">
    <property type="term" value="P:phospholipase C-activating G protein-coupled receptor signaling pathway"/>
    <property type="evidence" value="ECO:0007669"/>
    <property type="project" value="TreeGrafter"/>
</dbReference>
<reference evidence="8" key="1">
    <citation type="submission" date="2020-08" db="EMBL/GenBank/DDBJ databases">
        <title>Multicomponent nature underlies the extraordinary mechanical properties of spider dragline silk.</title>
        <authorList>
            <person name="Kono N."/>
            <person name="Nakamura H."/>
            <person name="Mori M."/>
            <person name="Yoshida Y."/>
            <person name="Ohtoshi R."/>
            <person name="Malay A.D."/>
            <person name="Moran D.A.P."/>
            <person name="Tomita M."/>
            <person name="Numata K."/>
            <person name="Arakawa K."/>
        </authorList>
    </citation>
    <scope>NUCLEOTIDE SEQUENCE</scope>
</reference>
<dbReference type="GO" id="GO:0005829">
    <property type="term" value="C:cytosol"/>
    <property type="evidence" value="ECO:0007669"/>
    <property type="project" value="TreeGrafter"/>
</dbReference>
<dbReference type="PANTHER" id="PTHR22968:SF14">
    <property type="entry name" value="PROTEIN KINASE C"/>
    <property type="match status" value="1"/>
</dbReference>
<dbReference type="SUPFAM" id="SSF57889">
    <property type="entry name" value="Cysteine-rich domain"/>
    <property type="match status" value="1"/>
</dbReference>
<dbReference type="Gene3D" id="3.30.60.20">
    <property type="match status" value="1"/>
</dbReference>
<dbReference type="EMBL" id="BMAW01067234">
    <property type="protein sequence ID" value="GFT58753.1"/>
    <property type="molecule type" value="Genomic_DNA"/>
</dbReference>
<keyword evidence="8" id="KW-0418">Kinase</keyword>
<proteinExistence type="predicted"/>
<dbReference type="GO" id="GO:0035556">
    <property type="term" value="P:intracellular signal transduction"/>
    <property type="evidence" value="ECO:0007669"/>
    <property type="project" value="TreeGrafter"/>
</dbReference>
<evidence type="ECO:0000313" key="9">
    <source>
        <dbReference type="Proteomes" id="UP000887013"/>
    </source>
</evidence>
<dbReference type="CDD" id="cd20803">
    <property type="entry name" value="C1_DGKtheta_typeV_rpt1"/>
    <property type="match status" value="1"/>
</dbReference>
<accession>A0A8X6PB77</accession>
<sequence>MAATGRPNTADRTCDQTSPSTDTVQDFEHGHGHYFTKKTFHKPTYCHHCTDMLWGLIGQGYVCEVCNFVVHDRCLKTVVSPCSTIATHVIKKKTSKISAYKELERVLFAWYEQSHASNFPVDGNIFQEKALEIAASYGMDTFSTSNGWILHFKIRHGDDDNADKEWLHVAEDVFGVKFSDYITIDQDVVTSSILSIEEMYDVKNKNIGLKAEDNTHTDEAEPTPVPNLSEAITAFETGEMLRDNEPKRGMG</sequence>
<organism evidence="8 9">
    <name type="scientific">Nephila pilipes</name>
    <name type="common">Giant wood spider</name>
    <name type="synonym">Nephila maculata</name>
    <dbReference type="NCBI Taxonomy" id="299642"/>
    <lineage>
        <taxon>Eukaryota</taxon>
        <taxon>Metazoa</taxon>
        <taxon>Ecdysozoa</taxon>
        <taxon>Arthropoda</taxon>
        <taxon>Chelicerata</taxon>
        <taxon>Arachnida</taxon>
        <taxon>Araneae</taxon>
        <taxon>Araneomorphae</taxon>
        <taxon>Entelegynae</taxon>
        <taxon>Araneoidea</taxon>
        <taxon>Nephilidae</taxon>
        <taxon>Nephila</taxon>
    </lineage>
</organism>